<evidence type="ECO:0000313" key="5">
    <source>
        <dbReference type="Proteomes" id="UP000630615"/>
    </source>
</evidence>
<organism evidence="4 5">
    <name type="scientific">Enterococcus wangshanyuanii</name>
    <dbReference type="NCBI Taxonomy" id="2005703"/>
    <lineage>
        <taxon>Bacteria</taxon>
        <taxon>Bacillati</taxon>
        <taxon>Bacillota</taxon>
        <taxon>Bacilli</taxon>
        <taxon>Lactobacillales</taxon>
        <taxon>Enterococcaceae</taxon>
        <taxon>Enterococcus</taxon>
    </lineage>
</organism>
<keyword evidence="2" id="KW-1133">Transmembrane helix</keyword>
<name>A0ABQ1PSS8_9ENTE</name>
<evidence type="ECO:0000259" key="3">
    <source>
        <dbReference type="Pfam" id="PF07859"/>
    </source>
</evidence>
<dbReference type="EMBL" id="BMKI01000014">
    <property type="protein sequence ID" value="GGD02837.1"/>
    <property type="molecule type" value="Genomic_DNA"/>
</dbReference>
<dbReference type="SUPFAM" id="SSF53474">
    <property type="entry name" value="alpha/beta-Hydrolases"/>
    <property type="match status" value="1"/>
</dbReference>
<dbReference type="InterPro" id="IPR013094">
    <property type="entry name" value="AB_hydrolase_3"/>
</dbReference>
<evidence type="ECO:0000256" key="1">
    <source>
        <dbReference type="ARBA" id="ARBA00022801"/>
    </source>
</evidence>
<keyword evidence="2" id="KW-0812">Transmembrane</keyword>
<protein>
    <submittedName>
        <fullName evidence="4">Lipase</fullName>
    </submittedName>
</protein>
<dbReference type="InterPro" id="IPR050300">
    <property type="entry name" value="GDXG_lipolytic_enzyme"/>
</dbReference>
<reference evidence="5" key="1">
    <citation type="journal article" date="2019" name="Int. J. Syst. Evol. Microbiol.">
        <title>The Global Catalogue of Microorganisms (GCM) 10K type strain sequencing project: providing services to taxonomists for standard genome sequencing and annotation.</title>
        <authorList>
            <consortium name="The Broad Institute Genomics Platform"/>
            <consortium name="The Broad Institute Genome Sequencing Center for Infectious Disease"/>
            <person name="Wu L."/>
            <person name="Ma J."/>
        </authorList>
    </citation>
    <scope>NUCLEOTIDE SEQUENCE [LARGE SCALE GENOMIC DNA]</scope>
    <source>
        <strain evidence="5">CGMCC 1.15942</strain>
    </source>
</reference>
<gene>
    <name evidence="4" type="ORF">GCM10011573_35410</name>
</gene>
<dbReference type="Pfam" id="PF07859">
    <property type="entry name" value="Abhydrolase_3"/>
    <property type="match status" value="1"/>
</dbReference>
<feature type="domain" description="Alpha/beta hydrolase fold-3" evidence="3">
    <location>
        <begin position="92"/>
        <end position="304"/>
    </location>
</feature>
<dbReference type="InterPro" id="IPR029058">
    <property type="entry name" value="AB_hydrolase_fold"/>
</dbReference>
<dbReference type="PANTHER" id="PTHR48081:SF6">
    <property type="entry name" value="PEPTIDASE S9 PROLYL OLIGOPEPTIDASE CATALYTIC DOMAIN-CONTAINING PROTEIN"/>
    <property type="match status" value="1"/>
</dbReference>
<comment type="caution">
    <text evidence="4">The sequence shown here is derived from an EMBL/GenBank/DDBJ whole genome shotgun (WGS) entry which is preliminary data.</text>
</comment>
<feature type="transmembrane region" description="Helical" evidence="2">
    <location>
        <begin position="7"/>
        <end position="26"/>
    </location>
</feature>
<dbReference type="PANTHER" id="PTHR48081">
    <property type="entry name" value="AB HYDROLASE SUPERFAMILY PROTEIN C4A8.06C"/>
    <property type="match status" value="1"/>
</dbReference>
<sequence length="338" mass="38220">MGKIKQFFLWLMGFLVIFGVIILIAFQVSPRPGAFLIGYVFNGDVKITDKVSYEKSNTNITVKKGLVYQSEYKKSTFDLYYPKEIHKSVPIVFWVHGGGYVGGDKEGVKEYATYLADRAQVAVVSLNYEWAPSLNYPGQVKQVEAAYNSIKKMTKQYPMLNFNKIIFGGDSAGSQIAGQFLSIQTNSKYAKSMGMKKVIPEDNISGFISYCGPVDLEEIKQQSSDEWVMKFFVNTVAWSLLGTKDWKDSSELKQASLVDKLTNDFPPTYISDGNSYSFQDQGITFANRLKELSVPVKSLFYKDVEKTITHDYQFDYTTSEAKNCLDETIEFVKEAVNN</sequence>
<evidence type="ECO:0000313" key="4">
    <source>
        <dbReference type="EMBL" id="GGD02837.1"/>
    </source>
</evidence>
<evidence type="ECO:0000256" key="2">
    <source>
        <dbReference type="SAM" id="Phobius"/>
    </source>
</evidence>
<keyword evidence="5" id="KW-1185">Reference proteome</keyword>
<accession>A0ABQ1PSS8</accession>
<dbReference type="Gene3D" id="3.40.50.1820">
    <property type="entry name" value="alpha/beta hydrolase"/>
    <property type="match status" value="1"/>
</dbReference>
<proteinExistence type="predicted"/>
<dbReference type="RefSeq" id="WP_088271887.1">
    <property type="nucleotide sequence ID" value="NZ_BMKI01000014.1"/>
</dbReference>
<keyword evidence="2" id="KW-0472">Membrane</keyword>
<keyword evidence="1" id="KW-0378">Hydrolase</keyword>
<dbReference type="Proteomes" id="UP000630615">
    <property type="component" value="Unassembled WGS sequence"/>
</dbReference>